<protein>
    <recommendedName>
        <fullName evidence="3">ImmA/IrrE family metallo-endopeptidase</fullName>
    </recommendedName>
</protein>
<proteinExistence type="predicted"/>
<name>A0ABT4D995_9CLOT</name>
<sequence length="136" mass="15603">MNIPNKVKIGGVTYSVIEYNNPSEEGPQVDGQILYHKQEIRLKNDMSEEYKKNIFLHEVIHGLFEYIGFEQDEAIVIRLSNALHGFIKDNPDIFTKDATISNKLTTSVNIDAGEIIKKIENYMRGELIRDVKGVYE</sequence>
<comment type="caution">
    <text evidence="1">The sequence shown here is derived from an EMBL/GenBank/DDBJ whole genome shotgun (WGS) entry which is preliminary data.</text>
</comment>
<evidence type="ECO:0000313" key="1">
    <source>
        <dbReference type="EMBL" id="MCY6958857.1"/>
    </source>
</evidence>
<evidence type="ECO:0008006" key="3">
    <source>
        <dbReference type="Google" id="ProtNLM"/>
    </source>
</evidence>
<dbReference type="RefSeq" id="WP_268061271.1">
    <property type="nucleotide sequence ID" value="NZ_JAPQFJ010000008.1"/>
</dbReference>
<reference evidence="1" key="1">
    <citation type="submission" date="2022-12" db="EMBL/GenBank/DDBJ databases">
        <title>Clostridium sp. nov., isolated from industrial wastewater.</title>
        <authorList>
            <person name="Jiayan W."/>
        </authorList>
    </citation>
    <scope>NUCLEOTIDE SEQUENCE</scope>
    <source>
        <strain evidence="1">ZC22-4</strain>
    </source>
</reference>
<keyword evidence="2" id="KW-1185">Reference proteome</keyword>
<gene>
    <name evidence="1" type="ORF">OW729_09605</name>
</gene>
<evidence type="ECO:0000313" key="2">
    <source>
        <dbReference type="Proteomes" id="UP001144612"/>
    </source>
</evidence>
<dbReference type="EMBL" id="JAPQFJ010000008">
    <property type="protein sequence ID" value="MCY6958857.1"/>
    <property type="molecule type" value="Genomic_DNA"/>
</dbReference>
<accession>A0ABT4D995</accession>
<organism evidence="1 2">
    <name type="scientific">Clostridium brassicae</name>
    <dbReference type="NCBI Taxonomy" id="2999072"/>
    <lineage>
        <taxon>Bacteria</taxon>
        <taxon>Bacillati</taxon>
        <taxon>Bacillota</taxon>
        <taxon>Clostridia</taxon>
        <taxon>Eubacteriales</taxon>
        <taxon>Clostridiaceae</taxon>
        <taxon>Clostridium</taxon>
    </lineage>
</organism>
<dbReference type="Proteomes" id="UP001144612">
    <property type="component" value="Unassembled WGS sequence"/>
</dbReference>